<evidence type="ECO:0008006" key="3">
    <source>
        <dbReference type="Google" id="ProtNLM"/>
    </source>
</evidence>
<protein>
    <recommendedName>
        <fullName evidence="3">Chromo domain-containing protein</fullName>
    </recommendedName>
</protein>
<dbReference type="GeneID" id="66053164"/>
<dbReference type="OrthoDB" id="532080at2759"/>
<proteinExistence type="predicted"/>
<dbReference type="RefSeq" id="XP_042925180.1">
    <property type="nucleotide sequence ID" value="XM_043061738.1"/>
</dbReference>
<gene>
    <name evidence="1" type="ORF">CHLRE_04g217900v5</name>
</gene>
<evidence type="ECO:0000313" key="2">
    <source>
        <dbReference type="Proteomes" id="UP000006906"/>
    </source>
</evidence>
<dbReference type="Gramene" id="PNW84020">
    <property type="protein sequence ID" value="PNW84020"/>
    <property type="gene ID" value="CHLRE_04g217900v5"/>
</dbReference>
<sequence>MTIPEPLTISGAKRRFRVGDRVRVLPAAPRLSLSRDSVDGDPPPRPELPEGPYTIAQVLTATSYRLTMPADWDFPLSGVVHASRLELWDAPCGYLGTSPAAAAGSFGRSGTLHGSSPLLPGPFPASPAGIRTPRSHPIPIYAFDFESPDLDELDEAEGEEDVVVNVRVGNDRKTAKKACLFRIRWAASRGRPEGESWEPYAAVAHLPAVRAYMRSEQFKEFKGSDPFASFRARFPERAPRMVRFAPTAEE</sequence>
<accession>A0A2K3DTZ7</accession>
<name>A0A2K3DTZ7_CHLRE</name>
<reference evidence="1 2" key="1">
    <citation type="journal article" date="2007" name="Science">
        <title>The Chlamydomonas genome reveals the evolution of key animal and plant functions.</title>
        <authorList>
            <person name="Merchant S.S."/>
            <person name="Prochnik S.E."/>
            <person name="Vallon O."/>
            <person name="Harris E.H."/>
            <person name="Karpowicz S.J."/>
            <person name="Witman G.B."/>
            <person name="Terry A."/>
            <person name="Salamov A."/>
            <person name="Fritz-Laylin L.K."/>
            <person name="Marechal-Drouard L."/>
            <person name="Marshall W.F."/>
            <person name="Qu L.H."/>
            <person name="Nelson D.R."/>
            <person name="Sanderfoot A.A."/>
            <person name="Spalding M.H."/>
            <person name="Kapitonov V.V."/>
            <person name="Ren Q."/>
            <person name="Ferris P."/>
            <person name="Lindquist E."/>
            <person name="Shapiro H."/>
            <person name="Lucas S.M."/>
            <person name="Grimwood J."/>
            <person name="Schmutz J."/>
            <person name="Cardol P."/>
            <person name="Cerutti H."/>
            <person name="Chanfreau G."/>
            <person name="Chen C.L."/>
            <person name="Cognat V."/>
            <person name="Croft M.T."/>
            <person name="Dent R."/>
            <person name="Dutcher S."/>
            <person name="Fernandez E."/>
            <person name="Fukuzawa H."/>
            <person name="Gonzalez-Ballester D."/>
            <person name="Gonzalez-Halphen D."/>
            <person name="Hallmann A."/>
            <person name="Hanikenne M."/>
            <person name="Hippler M."/>
            <person name="Inwood W."/>
            <person name="Jabbari K."/>
            <person name="Kalanon M."/>
            <person name="Kuras R."/>
            <person name="Lefebvre P.A."/>
            <person name="Lemaire S.D."/>
            <person name="Lobanov A.V."/>
            <person name="Lohr M."/>
            <person name="Manuell A."/>
            <person name="Meier I."/>
            <person name="Mets L."/>
            <person name="Mittag M."/>
            <person name="Mittelmeier T."/>
            <person name="Moroney J.V."/>
            <person name="Moseley J."/>
            <person name="Napoli C."/>
            <person name="Nedelcu A.M."/>
            <person name="Niyogi K."/>
            <person name="Novoselov S.V."/>
            <person name="Paulsen I.T."/>
            <person name="Pazour G."/>
            <person name="Purton S."/>
            <person name="Ral J.P."/>
            <person name="Riano-Pachon D.M."/>
            <person name="Riekhof W."/>
            <person name="Rymarquis L."/>
            <person name="Schroda M."/>
            <person name="Stern D."/>
            <person name="Umen J."/>
            <person name="Willows R."/>
            <person name="Wilson N."/>
            <person name="Zimmer S.L."/>
            <person name="Allmer J."/>
            <person name="Balk J."/>
            <person name="Bisova K."/>
            <person name="Chen C.J."/>
            <person name="Elias M."/>
            <person name="Gendler K."/>
            <person name="Hauser C."/>
            <person name="Lamb M.R."/>
            <person name="Ledford H."/>
            <person name="Long J.C."/>
            <person name="Minagawa J."/>
            <person name="Page M.D."/>
            <person name="Pan J."/>
            <person name="Pootakham W."/>
            <person name="Roje S."/>
            <person name="Rose A."/>
            <person name="Stahlberg E."/>
            <person name="Terauchi A.M."/>
            <person name="Yang P."/>
            <person name="Ball S."/>
            <person name="Bowler C."/>
            <person name="Dieckmann C.L."/>
            <person name="Gladyshev V.N."/>
            <person name="Green P."/>
            <person name="Jorgensen R."/>
            <person name="Mayfield S."/>
            <person name="Mueller-Roeber B."/>
            <person name="Rajamani S."/>
            <person name="Sayre R.T."/>
            <person name="Brokstein P."/>
            <person name="Dubchak I."/>
            <person name="Goodstein D."/>
            <person name="Hornick L."/>
            <person name="Huang Y.W."/>
            <person name="Jhaveri J."/>
            <person name="Luo Y."/>
            <person name="Martinez D."/>
            <person name="Ngau W.C."/>
            <person name="Otillar B."/>
            <person name="Poliakov A."/>
            <person name="Porter A."/>
            <person name="Szajkowski L."/>
            <person name="Werner G."/>
            <person name="Zhou K."/>
            <person name="Grigoriev I.V."/>
            <person name="Rokhsar D.S."/>
            <person name="Grossman A.R."/>
        </authorList>
    </citation>
    <scope>NUCLEOTIDE SEQUENCE [LARGE SCALE GENOMIC DNA]</scope>
    <source>
        <strain evidence="2">CC-503</strain>
    </source>
</reference>
<organism evidence="1 2">
    <name type="scientific">Chlamydomonas reinhardtii</name>
    <name type="common">Chlamydomonas smithii</name>
    <dbReference type="NCBI Taxonomy" id="3055"/>
    <lineage>
        <taxon>Eukaryota</taxon>
        <taxon>Viridiplantae</taxon>
        <taxon>Chlorophyta</taxon>
        <taxon>core chlorophytes</taxon>
        <taxon>Chlorophyceae</taxon>
        <taxon>CS clade</taxon>
        <taxon>Chlamydomonadales</taxon>
        <taxon>Chlamydomonadaceae</taxon>
        <taxon>Chlamydomonas</taxon>
    </lineage>
</organism>
<keyword evidence="2" id="KW-1185">Reference proteome</keyword>
<dbReference type="KEGG" id="cre:CHLRE_04g217900v5"/>
<evidence type="ECO:0000313" key="1">
    <source>
        <dbReference type="EMBL" id="PNW84020.1"/>
    </source>
</evidence>
<dbReference type="AlphaFoldDB" id="A0A2K3DTZ7"/>
<dbReference type="InParanoid" id="A0A2K3DTZ7"/>
<dbReference type="EMBL" id="CM008965">
    <property type="protein sequence ID" value="PNW84020.1"/>
    <property type="molecule type" value="Genomic_DNA"/>
</dbReference>
<dbReference type="Proteomes" id="UP000006906">
    <property type="component" value="Chromosome 4"/>
</dbReference>